<reference evidence="7 8" key="1">
    <citation type="journal article" date="2015" name="Genome Biol. Evol.">
        <title>The genome of winter moth (Operophtera brumata) provides a genomic perspective on sexual dimorphism and phenology.</title>
        <authorList>
            <person name="Derks M.F."/>
            <person name="Smit S."/>
            <person name="Salis L."/>
            <person name="Schijlen E."/>
            <person name="Bossers A."/>
            <person name="Mateman C."/>
            <person name="Pijl A.S."/>
            <person name="de Ridder D."/>
            <person name="Groenen M.A."/>
            <person name="Visser M.E."/>
            <person name="Megens H.J."/>
        </authorList>
    </citation>
    <scope>NUCLEOTIDE SEQUENCE [LARGE SCALE GENOMIC DNA]</scope>
    <source>
        <strain evidence="7">WM2013NL</strain>
        <tissue evidence="7">Head and thorax</tissue>
    </source>
</reference>
<feature type="binding site" evidence="5">
    <location>
        <position position="227"/>
    </location>
    <ligand>
        <name>ATP</name>
        <dbReference type="ChEBI" id="CHEBI:30616"/>
    </ligand>
</feature>
<accession>A0A0L7L6A0</accession>
<feature type="binding site" evidence="5">
    <location>
        <position position="84"/>
    </location>
    <ligand>
        <name>ATP</name>
        <dbReference type="ChEBI" id="CHEBI:30616"/>
    </ligand>
</feature>
<dbReference type="Pfam" id="PF00183">
    <property type="entry name" value="HSP90"/>
    <property type="match status" value="1"/>
</dbReference>
<dbReference type="Proteomes" id="UP000037510">
    <property type="component" value="Unassembled WGS sequence"/>
</dbReference>
<keyword evidence="4" id="KW-0143">Chaperone</keyword>
<feature type="binding site" evidence="5">
    <location>
        <position position="135"/>
    </location>
    <ligand>
        <name>ATP</name>
        <dbReference type="ChEBI" id="CHEBI:30616"/>
    </ligand>
</feature>
<evidence type="ECO:0000256" key="3">
    <source>
        <dbReference type="ARBA" id="ARBA00022840"/>
    </source>
</evidence>
<comment type="caution">
    <text evidence="7">The sequence shown here is derived from an EMBL/GenBank/DDBJ whole genome shotgun (WGS) entry which is preliminary data.</text>
</comment>
<dbReference type="FunFam" id="3.30.565.10:FF:000005">
    <property type="entry name" value="Heat shock protein 90"/>
    <property type="match status" value="1"/>
</dbReference>
<feature type="binding site" evidence="5">
    <location>
        <position position="130"/>
    </location>
    <ligand>
        <name>ATP</name>
        <dbReference type="ChEBI" id="CHEBI:30616"/>
    </ligand>
</feature>
<dbReference type="EMBL" id="JTDY01002684">
    <property type="protein sequence ID" value="KOB70935.1"/>
    <property type="molecule type" value="Genomic_DNA"/>
</dbReference>
<dbReference type="GO" id="GO:0051082">
    <property type="term" value="F:unfolded protein binding"/>
    <property type="evidence" value="ECO:0007669"/>
    <property type="project" value="InterPro"/>
</dbReference>
<dbReference type="Gene3D" id="3.40.50.11260">
    <property type="match status" value="1"/>
</dbReference>
<dbReference type="PROSITE" id="PS00298">
    <property type="entry name" value="HSP90"/>
    <property type="match status" value="1"/>
</dbReference>
<dbReference type="Pfam" id="PF13589">
    <property type="entry name" value="HATPase_c_3"/>
    <property type="match status" value="1"/>
</dbReference>
<feature type="binding site" evidence="5">
    <location>
        <position position="88"/>
    </location>
    <ligand>
        <name>ATP</name>
        <dbReference type="ChEBI" id="CHEBI:30616"/>
    </ligand>
</feature>
<evidence type="ECO:0000256" key="4">
    <source>
        <dbReference type="ARBA" id="ARBA00023186"/>
    </source>
</evidence>
<evidence type="ECO:0000313" key="7">
    <source>
        <dbReference type="EMBL" id="KOB70935.1"/>
    </source>
</evidence>
<dbReference type="AlphaFoldDB" id="A0A0L7L6A0"/>
<feature type="binding site" evidence="5">
    <location>
        <position position="143"/>
    </location>
    <ligand>
        <name>ATP</name>
        <dbReference type="ChEBI" id="CHEBI:30616"/>
    </ligand>
</feature>
<dbReference type="GO" id="GO:0016887">
    <property type="term" value="F:ATP hydrolysis activity"/>
    <property type="evidence" value="ECO:0007669"/>
    <property type="project" value="InterPro"/>
</dbReference>
<dbReference type="InterPro" id="IPR020568">
    <property type="entry name" value="Ribosomal_Su5_D2-typ_SF"/>
</dbReference>
<dbReference type="GO" id="GO:0140662">
    <property type="term" value="F:ATP-dependent protein folding chaperone"/>
    <property type="evidence" value="ECO:0007669"/>
    <property type="project" value="InterPro"/>
</dbReference>
<keyword evidence="3 5" id="KW-0067">ATP-binding</keyword>
<dbReference type="InterPro" id="IPR001404">
    <property type="entry name" value="Hsp90_fam"/>
</dbReference>
<dbReference type="PANTHER" id="PTHR11528">
    <property type="entry name" value="HEAT SHOCK PROTEIN 90 FAMILY MEMBER"/>
    <property type="match status" value="1"/>
</dbReference>
<keyword evidence="8" id="KW-1185">Reference proteome</keyword>
<comment type="similarity">
    <text evidence="1">Belongs to the heat shock protein 90 family.</text>
</comment>
<protein>
    <submittedName>
        <fullName evidence="7">Heat shock protein 90 cognate</fullName>
    </submittedName>
</protein>
<dbReference type="InterPro" id="IPR020575">
    <property type="entry name" value="Hsp90_N"/>
</dbReference>
<dbReference type="SUPFAM" id="SSF55874">
    <property type="entry name" value="ATPase domain of HSP90 chaperone/DNA topoisomerase II/histidine kinase"/>
    <property type="match status" value="1"/>
</dbReference>
<organism evidence="7 8">
    <name type="scientific">Operophtera brumata</name>
    <name type="common">Winter moth</name>
    <name type="synonym">Phalaena brumata</name>
    <dbReference type="NCBI Taxonomy" id="104452"/>
    <lineage>
        <taxon>Eukaryota</taxon>
        <taxon>Metazoa</taxon>
        <taxon>Ecdysozoa</taxon>
        <taxon>Arthropoda</taxon>
        <taxon>Hexapoda</taxon>
        <taxon>Insecta</taxon>
        <taxon>Pterygota</taxon>
        <taxon>Neoptera</taxon>
        <taxon>Endopterygota</taxon>
        <taxon>Lepidoptera</taxon>
        <taxon>Glossata</taxon>
        <taxon>Ditrysia</taxon>
        <taxon>Geometroidea</taxon>
        <taxon>Geometridae</taxon>
        <taxon>Larentiinae</taxon>
        <taxon>Operophtera</taxon>
    </lineage>
</organism>
<dbReference type="Gene3D" id="3.30.565.10">
    <property type="entry name" value="Histidine kinase-like ATPase, C-terminal domain"/>
    <property type="match status" value="1"/>
</dbReference>
<gene>
    <name evidence="7" type="ORF">OBRU01_14600</name>
</gene>
<proteinExistence type="inferred from homology"/>
<dbReference type="PRINTS" id="PR00775">
    <property type="entry name" value="HEATSHOCK90"/>
</dbReference>
<evidence type="ECO:0000256" key="2">
    <source>
        <dbReference type="ARBA" id="ARBA00022741"/>
    </source>
</evidence>
<dbReference type="CDD" id="cd16927">
    <property type="entry name" value="HATPase_Hsp90-like"/>
    <property type="match status" value="1"/>
</dbReference>
<feature type="binding site" evidence="5">
    <location>
        <position position="424"/>
    </location>
    <ligand>
        <name>ATP</name>
        <dbReference type="ChEBI" id="CHEBI:30616"/>
    </ligand>
</feature>
<name>A0A0L7L6A0_OPEBR</name>
<dbReference type="PIRSF" id="PIRSF002583">
    <property type="entry name" value="Hsp90"/>
    <property type="match status" value="1"/>
</dbReference>
<sequence>MSRACADAEEEAIDPDALSVARAEGHAEAVLREEEAIDPDALSVAQLRALRDGAQNYTFQTEVNRMMKLIINSLYRNKEIFLRELISNGSDALDKIRLLSLTDRDVLESNPDMSIRIKAEPEARLLHIIDSGVGMTKHELVNNLGTIAKSGTADFLSKMQDAEQSGAQEMNDMIGQFGVGFYSAFLVADRVSVVSKNNADSQHVWDSDASSFSVAEDPRGPTLKRGTHITLHMKEEASDYLQPDTIRALVKKYSQFINFPIYMWASHTETVEETEDAPDAAEDEDEDAQVEDVTEEKKEPKKTEKTVWDWELMNDNKPIWTRKPSEVADDEYTQFYKTLTKDAEPPLARAHFVAEGEVTFRALLFVPRVQPADSFNRYGTKTDHIKLYVRRVFITDEFNDLMPNYLAFVQGIVDSDDLPLNVSRETLQQHKLIKIIKKKLVRKEYSTNIKLGVMEDPSNRARLAKLLRFHSSAGADMTFLEDYVQRMKTGQKHIYYIAGASRAEVPTALHYTTLHYTTIHPPTI</sequence>
<keyword evidence="7" id="KW-0346">Stress response</keyword>
<feature type="binding site" evidence="5">
    <location>
        <begin position="150"/>
        <end position="151"/>
    </location>
    <ligand>
        <name>ATP</name>
        <dbReference type="ChEBI" id="CHEBI:30616"/>
    </ligand>
</feature>
<dbReference type="Gene3D" id="3.30.230.80">
    <property type="match status" value="1"/>
</dbReference>
<evidence type="ECO:0000313" key="8">
    <source>
        <dbReference type="Proteomes" id="UP000037510"/>
    </source>
</evidence>
<feature type="binding site" evidence="5">
    <location>
        <begin position="176"/>
        <end position="181"/>
    </location>
    <ligand>
        <name>ATP</name>
        <dbReference type="ChEBI" id="CHEBI:30616"/>
    </ligand>
</feature>
<dbReference type="STRING" id="104452.A0A0L7L6A0"/>
<keyword evidence="2 5" id="KW-0547">Nucleotide-binding</keyword>
<dbReference type="InterPro" id="IPR036890">
    <property type="entry name" value="HATPase_C_sf"/>
</dbReference>
<dbReference type="NCBIfam" id="NF003555">
    <property type="entry name" value="PRK05218.1"/>
    <property type="match status" value="1"/>
</dbReference>
<feature type="binding site" evidence="5">
    <location>
        <position position="149"/>
    </location>
    <ligand>
        <name>ATP</name>
        <dbReference type="ChEBI" id="CHEBI:30616"/>
    </ligand>
</feature>
<feature type="compositionally biased region" description="Acidic residues" evidence="6">
    <location>
        <begin position="271"/>
        <end position="294"/>
    </location>
</feature>
<dbReference type="SUPFAM" id="SSF54211">
    <property type="entry name" value="Ribosomal protein S5 domain 2-like"/>
    <property type="match status" value="1"/>
</dbReference>
<evidence type="ECO:0000256" key="5">
    <source>
        <dbReference type="PIRSR" id="PIRSR002583-1"/>
    </source>
</evidence>
<feature type="region of interest" description="Disordered" evidence="6">
    <location>
        <begin position="270"/>
        <end position="302"/>
    </location>
</feature>
<dbReference type="InterPro" id="IPR019805">
    <property type="entry name" value="Heat_shock_protein_90_CS"/>
</dbReference>
<evidence type="ECO:0000256" key="1">
    <source>
        <dbReference type="ARBA" id="ARBA00008239"/>
    </source>
</evidence>
<evidence type="ECO:0000256" key="6">
    <source>
        <dbReference type="SAM" id="MobiDB-lite"/>
    </source>
</evidence>
<dbReference type="GO" id="GO:0005524">
    <property type="term" value="F:ATP binding"/>
    <property type="evidence" value="ECO:0007669"/>
    <property type="project" value="UniProtKB-KW"/>
</dbReference>